<dbReference type="InterPro" id="IPR027417">
    <property type="entry name" value="P-loop_NTPase"/>
</dbReference>
<dbReference type="PANTHER" id="PTHR10887">
    <property type="entry name" value="DNA2/NAM7 HELICASE FAMILY"/>
    <property type="match status" value="1"/>
</dbReference>
<dbReference type="Proteomes" id="UP000260983">
    <property type="component" value="Unassembled WGS sequence"/>
</dbReference>
<evidence type="ECO:0000259" key="4">
    <source>
        <dbReference type="Pfam" id="PF18741"/>
    </source>
</evidence>
<dbReference type="SUPFAM" id="SSF52980">
    <property type="entry name" value="Restriction endonuclease-like"/>
    <property type="match status" value="1"/>
</dbReference>
<evidence type="ECO:0000259" key="2">
    <source>
        <dbReference type="Pfam" id="PF13086"/>
    </source>
</evidence>
<dbReference type="InterPro" id="IPR045055">
    <property type="entry name" value="DNA2/NAM7-like"/>
</dbReference>
<dbReference type="InterPro" id="IPR025103">
    <property type="entry name" value="DUF4011"/>
</dbReference>
<dbReference type="InterPro" id="IPR049468">
    <property type="entry name" value="Restrct_endonuc-II-like_dom"/>
</dbReference>
<dbReference type="PANTHER" id="PTHR10887:SF530">
    <property type="entry name" value="SUPERFAMILY I DNA HELICASES"/>
    <property type="match status" value="1"/>
</dbReference>
<dbReference type="SUPFAM" id="SSF52540">
    <property type="entry name" value="P-loop containing nucleoside triphosphate hydrolases"/>
    <property type="match status" value="1"/>
</dbReference>
<dbReference type="CDD" id="cd18808">
    <property type="entry name" value="SF1_C_Upf1"/>
    <property type="match status" value="1"/>
</dbReference>
<dbReference type="FunFam" id="3.40.50.300:FF:002063">
    <property type="entry name" value="DNA helicase related protein"/>
    <property type="match status" value="1"/>
</dbReference>
<name>A0A3E5BLU5_9BACE</name>
<reference evidence="5 6" key="1">
    <citation type="submission" date="2018-08" db="EMBL/GenBank/DDBJ databases">
        <title>A genome reference for cultivated species of the human gut microbiota.</title>
        <authorList>
            <person name="Zou Y."/>
            <person name="Xue W."/>
            <person name="Luo G."/>
        </authorList>
    </citation>
    <scope>NUCLEOTIDE SEQUENCE [LARGE SCALE GENOMIC DNA]</scope>
    <source>
        <strain evidence="5 6">OM05-15BH</strain>
    </source>
</reference>
<dbReference type="Pfam" id="PF13087">
    <property type="entry name" value="AAA_12"/>
    <property type="match status" value="1"/>
</dbReference>
<evidence type="ECO:0000259" key="1">
    <source>
        <dbReference type="Pfam" id="PF11784"/>
    </source>
</evidence>
<sequence length="1930" mass="220258">MGNDNTITGTFNGTVHLEYLPCINYAMIHNHVPSCNFCELMNNDEVDWNHIKVSIDGELIKHSESILEIIPKGQNVQINSLEISPESGKLIELTEGIDTHFNLTITISDEIAHQQTFPIKLMAYDQWTGASIMPELLVTFVTPNHPILSRISVKASQFLEKWTGSSALDEYQTQNPNRVRAQVAAIYEALRSESLIYSTVPASFETMGQRIRLVDNVLTSKLGTCIDLTLLYASCLEANGIHPLLVLLKGHIFVGAWLTEDIYHQTVGDDASFLLKGSANGISDIVLVETTALTSSQNISFEEAVTTAQRELKEESNFELFIDVYRCRLDKIRPLPQRINHNGEWQIENNGIEHENATRKVNQLDRYEIKLDDSKDEITKQVIWERKLLDFSLRNNLINIRLGRRVIPFISFAIDHLEDHLQAGENYQILASPTKSKIEPGETGLYDSSLWKESLEELVISELKNKKIRSYLTESELQNSLKFVYRTSRTAIEENGANSLFLVLGVLKWYESTKSVKPRFAPILLLPVDIIRRGGTSGYIIRTRDEEIILNITLVELLKQQFGVNLSGLNPLPKDDSGVDLKKIFAAIRTCIRNMKGWDVVEESMLGLFSFNKFVMWNDIHSNADKLKENPIIASLMENRIQWQDTTPEVDAREIDKNCKPINFSIPVDVDSSQLEAVIESGEGKSFILHGPPGTGKSQTITNMIANALYKGKRVLFVAEKMAALSVVQNRLTRIGLSPFCLELHSNKVTKSHFLAQLQKAIEAIHIQSPAEFESTSTQLFERRRKLIDYMEALHHPHASGFSLYDCITNYLSIQGDELSIDFSLLNGITKDKLTAFCEKIQELDTVFLITGHPQEHPLKGLELYNTSLENCQKLQDGFRHLIDLFNLITANRKSLSNNLGISIPDSWEGINWMSKISDLLLSIPYLNKSLLEISGNANLIEEWKDIILSGRERDRMQTELGKNYAPQILQENVFILQQEWKAIEKKWFLPKFFAKRSYLKKLRLYNTSLQAAQIPGLLERLDAYQKNNKIVQEQSSELSSFFGFFGKKNKERWDDIASILESLPMIYSTLMDFAEIIQQPFTEVLNQFASKVSIDWNTLQQSNEDAFRQSINTINELNAVLNGLKDLCYMQMPDNDLEMKLPVLLNTWLAHFNLIKDWGQWCIRKKELESQHLSEVINYITDKHKTGLEAADAYMKGVYHQLAIKTVDADETLRLFNGLLFEEMINKYKLLTTEFQELSKKELYCRLAAKIPSLTMEAASSSEIGILKRNISNGGRGTSIRRIIDQIPTLLPKLCPCMLMSPISVAQYIDLDAEKFDLVIFDEASQMPTSEAVGAIARGKALVVVGDPKQMPPTSFFSSSQVDEEEAEFDDMESILDDCISLSIPSRYLTWHYRSKHESLIAFSNSQYYNGKLYTFPSVDDRVSKVRLVQVNGSYDKGRTRSNHAEAEAIVKEILHRLQTPELSERSIGVVSFSQVQQNLIEDMLIEELNKYPELEEKAFQSNEPIFIKNLENVQGDERDIILFSIGYGPDKNGNVSMNFGPLNNQGGERRLNVAVSRARYEMIIFSTLRSEQIDLKRTKSRGVEGLKKFLEFAERGTSPIPAVQLQNQKQSDLITLIAQELTQRGYKVDTLVGRSNFKVDLAIVNPEQPDTYILGILCDGKNYYETKTTRDREIVQPNVLQMLHWNVMRVWSVDWFEHKENVVERIIKKLEDVKKVKVEEQSPLPIQPAVLKTFSIENEPVVELVNSREKEYVFADLPEISYSTDIDKVMTSSYQVKRQLEQIVRIEQPITNTLLYKRILRIWKLTRVTTRLQGFIDDLLKDVYKDPLSGNSIIYWESEEKAKDADFYRINSKRDILDIPVLEVMNAARYAIEQQISMPIEDLKRLTSQLLGFSRKGANLDMVTEQAIQILINRGIFKCTDGMVSMNN</sequence>
<dbReference type="Pfam" id="PF11784">
    <property type="entry name" value="DUF3320"/>
    <property type="match status" value="1"/>
</dbReference>
<comment type="caution">
    <text evidence="5">The sequence shown here is derived from an EMBL/GenBank/DDBJ whole genome shotgun (WGS) entry which is preliminary data.</text>
</comment>
<dbReference type="InterPro" id="IPR041677">
    <property type="entry name" value="DNA2/NAM7_AAA_11"/>
</dbReference>
<evidence type="ECO:0000259" key="3">
    <source>
        <dbReference type="Pfam" id="PF13087"/>
    </source>
</evidence>
<feature type="domain" description="Restriction endonuclease type II-like" evidence="4">
    <location>
        <begin position="1619"/>
        <end position="1712"/>
    </location>
</feature>
<dbReference type="Gene3D" id="3.40.50.300">
    <property type="entry name" value="P-loop containing nucleotide triphosphate hydrolases"/>
    <property type="match status" value="3"/>
</dbReference>
<evidence type="ECO:0000313" key="6">
    <source>
        <dbReference type="Proteomes" id="UP000260983"/>
    </source>
</evidence>
<protein>
    <submittedName>
        <fullName evidence="5">DUF3320 domain-containing protein</fullName>
    </submittedName>
</protein>
<proteinExistence type="predicted"/>
<dbReference type="GO" id="GO:0004386">
    <property type="term" value="F:helicase activity"/>
    <property type="evidence" value="ECO:0007669"/>
    <property type="project" value="InterPro"/>
</dbReference>
<organism evidence="5 6">
    <name type="scientific">Bacteroides oleiciplenus</name>
    <dbReference type="NCBI Taxonomy" id="626931"/>
    <lineage>
        <taxon>Bacteria</taxon>
        <taxon>Pseudomonadati</taxon>
        <taxon>Bacteroidota</taxon>
        <taxon>Bacteroidia</taxon>
        <taxon>Bacteroidales</taxon>
        <taxon>Bacteroidaceae</taxon>
        <taxon>Bacteroides</taxon>
    </lineage>
</organism>
<dbReference type="Pfam" id="PF13195">
    <property type="entry name" value="DUF4011"/>
    <property type="match status" value="1"/>
</dbReference>
<dbReference type="Pfam" id="PF18741">
    <property type="entry name" value="MTES_1575"/>
    <property type="match status" value="1"/>
</dbReference>
<accession>A0A3E5BLU5</accession>
<dbReference type="Pfam" id="PF13086">
    <property type="entry name" value="AAA_11"/>
    <property type="match status" value="2"/>
</dbReference>
<dbReference type="RefSeq" id="WP_117723618.1">
    <property type="nucleotide sequence ID" value="NZ_QSUL01000003.1"/>
</dbReference>
<gene>
    <name evidence="5" type="ORF">DXB65_05890</name>
</gene>
<dbReference type="Gene3D" id="3.10.620.30">
    <property type="match status" value="1"/>
</dbReference>
<feature type="domain" description="DNA2/NAM7 helicase helicase" evidence="2">
    <location>
        <begin position="670"/>
        <end position="741"/>
    </location>
</feature>
<dbReference type="InterPro" id="IPR021754">
    <property type="entry name" value="DUF3320"/>
</dbReference>
<feature type="domain" description="DNA2/NAM7 helicase helicase" evidence="2">
    <location>
        <begin position="1314"/>
        <end position="1356"/>
    </location>
</feature>
<evidence type="ECO:0000313" key="5">
    <source>
        <dbReference type="EMBL" id="RGN38353.1"/>
    </source>
</evidence>
<feature type="domain" description="DUF3320" evidence="1">
    <location>
        <begin position="1777"/>
        <end position="1815"/>
    </location>
</feature>
<feature type="domain" description="DNA2/NAM7 helicase-like C-terminal" evidence="3">
    <location>
        <begin position="1375"/>
        <end position="1568"/>
    </location>
</feature>
<dbReference type="InterPro" id="IPR011335">
    <property type="entry name" value="Restrct_endonuc-II-like"/>
</dbReference>
<dbReference type="InterPro" id="IPR041679">
    <property type="entry name" value="DNA2/NAM7-like_C"/>
</dbReference>
<dbReference type="Gene3D" id="3.40.960.10">
    <property type="entry name" value="VSR Endonuclease"/>
    <property type="match status" value="1"/>
</dbReference>
<dbReference type="EMBL" id="QSUL01000003">
    <property type="protein sequence ID" value="RGN38353.1"/>
    <property type="molecule type" value="Genomic_DNA"/>
</dbReference>
<dbReference type="InterPro" id="IPR047187">
    <property type="entry name" value="SF1_C_Upf1"/>
</dbReference>